<dbReference type="PANTHER" id="PTHR42760:SF133">
    <property type="entry name" value="3-OXOACYL-[ACYL-CARRIER-PROTEIN] REDUCTASE"/>
    <property type="match status" value="1"/>
</dbReference>
<keyword evidence="4" id="KW-0276">Fatty acid metabolism</keyword>
<accession>A0ABV0XFM3</accession>
<protein>
    <recommendedName>
        <fullName evidence="6">3-ketoacyl-[acyl-carrier-protein] reductase beta subunit</fullName>
    </recommendedName>
    <alternativeName>
        <fullName evidence="5">Quinone reductase CBR4</fullName>
    </alternativeName>
</protein>
<sequence length="137" mass="14792">MTHFLFSSRGHQIINALVHSDKVPRAFGSEKGPEHHRSYTVLNTMSRLAVVCGGSRGIGQAVSRLLGERGCRVAVVSRNQDTAQAAVAALDGADHKAFSCDVSKEHLVQETFETIQKTCGNISYLVNAAGINRWAAE</sequence>
<gene>
    <name evidence="7" type="primary">CBR4_1</name>
    <name evidence="7" type="ORF">AMECASPLE_017869</name>
</gene>
<dbReference type="InterPro" id="IPR002347">
    <property type="entry name" value="SDR_fam"/>
</dbReference>
<evidence type="ECO:0000313" key="7">
    <source>
        <dbReference type="EMBL" id="MEQ2280258.1"/>
    </source>
</evidence>
<dbReference type="Pfam" id="PF00106">
    <property type="entry name" value="adh_short"/>
    <property type="match status" value="1"/>
</dbReference>
<keyword evidence="8" id="KW-1185">Reference proteome</keyword>
<dbReference type="Proteomes" id="UP001469553">
    <property type="component" value="Unassembled WGS sequence"/>
</dbReference>
<keyword evidence="4" id="KW-0275">Fatty acid biosynthesis</keyword>
<evidence type="ECO:0000256" key="5">
    <source>
        <dbReference type="ARBA" id="ARBA00041580"/>
    </source>
</evidence>
<dbReference type="CDD" id="cd05233">
    <property type="entry name" value="SDR_c"/>
    <property type="match status" value="1"/>
</dbReference>
<evidence type="ECO:0000256" key="2">
    <source>
        <dbReference type="ARBA" id="ARBA00006484"/>
    </source>
</evidence>
<proteinExistence type="inferred from homology"/>
<dbReference type="Gene3D" id="3.40.50.720">
    <property type="entry name" value="NAD(P)-binding Rossmann-like Domain"/>
    <property type="match status" value="1"/>
</dbReference>
<dbReference type="PRINTS" id="PR00081">
    <property type="entry name" value="GDHRDH"/>
</dbReference>
<dbReference type="InterPro" id="IPR036291">
    <property type="entry name" value="NAD(P)-bd_dom_sf"/>
</dbReference>
<comment type="similarity">
    <text evidence="2">Belongs to the short-chain dehydrogenases/reductases (SDR) family.</text>
</comment>
<organism evidence="7 8">
    <name type="scientific">Ameca splendens</name>
    <dbReference type="NCBI Taxonomy" id="208324"/>
    <lineage>
        <taxon>Eukaryota</taxon>
        <taxon>Metazoa</taxon>
        <taxon>Chordata</taxon>
        <taxon>Craniata</taxon>
        <taxon>Vertebrata</taxon>
        <taxon>Euteleostomi</taxon>
        <taxon>Actinopterygii</taxon>
        <taxon>Neopterygii</taxon>
        <taxon>Teleostei</taxon>
        <taxon>Neoteleostei</taxon>
        <taxon>Acanthomorphata</taxon>
        <taxon>Ovalentaria</taxon>
        <taxon>Atherinomorphae</taxon>
        <taxon>Cyprinodontiformes</taxon>
        <taxon>Goodeidae</taxon>
        <taxon>Ameca</taxon>
    </lineage>
</organism>
<evidence type="ECO:0000256" key="6">
    <source>
        <dbReference type="ARBA" id="ARBA00041707"/>
    </source>
</evidence>
<dbReference type="PANTHER" id="PTHR42760">
    <property type="entry name" value="SHORT-CHAIN DEHYDROGENASES/REDUCTASES FAMILY MEMBER"/>
    <property type="match status" value="1"/>
</dbReference>
<evidence type="ECO:0000256" key="1">
    <source>
        <dbReference type="ARBA" id="ARBA00005194"/>
    </source>
</evidence>
<comment type="pathway">
    <text evidence="1">Lipid metabolism; fatty acid biosynthesis.</text>
</comment>
<keyword evidence="4" id="KW-0443">Lipid metabolism</keyword>
<dbReference type="SUPFAM" id="SSF51735">
    <property type="entry name" value="NAD(P)-binding Rossmann-fold domains"/>
    <property type="match status" value="1"/>
</dbReference>
<evidence type="ECO:0000256" key="3">
    <source>
        <dbReference type="ARBA" id="ARBA00023002"/>
    </source>
</evidence>
<keyword evidence="4" id="KW-0444">Lipid biosynthesis</keyword>
<comment type="caution">
    <text evidence="7">The sequence shown here is derived from an EMBL/GenBank/DDBJ whole genome shotgun (WGS) entry which is preliminary data.</text>
</comment>
<evidence type="ECO:0000256" key="4">
    <source>
        <dbReference type="ARBA" id="ARBA00023160"/>
    </source>
</evidence>
<evidence type="ECO:0000313" key="8">
    <source>
        <dbReference type="Proteomes" id="UP001469553"/>
    </source>
</evidence>
<dbReference type="EMBL" id="JAHRIP010001360">
    <property type="protein sequence ID" value="MEQ2280258.1"/>
    <property type="molecule type" value="Genomic_DNA"/>
</dbReference>
<keyword evidence="3" id="KW-0560">Oxidoreductase</keyword>
<reference evidence="7 8" key="1">
    <citation type="submission" date="2021-06" db="EMBL/GenBank/DDBJ databases">
        <authorList>
            <person name="Palmer J.M."/>
        </authorList>
    </citation>
    <scope>NUCLEOTIDE SEQUENCE [LARGE SCALE GENOMIC DNA]</scope>
    <source>
        <strain evidence="7 8">AS_MEX2019</strain>
        <tissue evidence="7">Muscle</tissue>
    </source>
</reference>
<name>A0ABV0XFM3_9TELE</name>